<dbReference type="EMBL" id="OX451741">
    <property type="protein sequence ID" value="CAI8617904.1"/>
    <property type="molecule type" value="Genomic_DNA"/>
</dbReference>
<reference evidence="1 2" key="1">
    <citation type="submission" date="2023-01" db="EMBL/GenBank/DDBJ databases">
        <authorList>
            <person name="Kreplak J."/>
        </authorList>
    </citation>
    <scope>NUCLEOTIDE SEQUENCE [LARGE SCALE GENOMIC DNA]</scope>
</reference>
<keyword evidence="2" id="KW-1185">Reference proteome</keyword>
<organism evidence="1 2">
    <name type="scientific">Vicia faba</name>
    <name type="common">Broad bean</name>
    <name type="synonym">Faba vulgaris</name>
    <dbReference type="NCBI Taxonomy" id="3906"/>
    <lineage>
        <taxon>Eukaryota</taxon>
        <taxon>Viridiplantae</taxon>
        <taxon>Streptophyta</taxon>
        <taxon>Embryophyta</taxon>
        <taxon>Tracheophyta</taxon>
        <taxon>Spermatophyta</taxon>
        <taxon>Magnoliopsida</taxon>
        <taxon>eudicotyledons</taxon>
        <taxon>Gunneridae</taxon>
        <taxon>Pentapetalae</taxon>
        <taxon>rosids</taxon>
        <taxon>fabids</taxon>
        <taxon>Fabales</taxon>
        <taxon>Fabaceae</taxon>
        <taxon>Papilionoideae</taxon>
        <taxon>50 kb inversion clade</taxon>
        <taxon>NPAAA clade</taxon>
        <taxon>Hologalegina</taxon>
        <taxon>IRL clade</taxon>
        <taxon>Fabeae</taxon>
        <taxon>Vicia</taxon>
    </lineage>
</organism>
<name>A0AAV1B944_VICFA</name>
<protein>
    <submittedName>
        <fullName evidence="1">Uncharacterized protein</fullName>
    </submittedName>
</protein>
<dbReference type="Proteomes" id="UP001157006">
    <property type="component" value="Chromosome 6"/>
</dbReference>
<accession>A0AAV1B944</accession>
<evidence type="ECO:0000313" key="1">
    <source>
        <dbReference type="EMBL" id="CAI8617904.1"/>
    </source>
</evidence>
<sequence>MAYPYSHYYIPYTPYISYQPQPHIISISPQQSSSTFYKHSSYHSYQPQSQNFYSQLETLKQYLIETHEIENKSREEMKELIQKFGDSLKATQERKLFDKVSHSSTKVEKEIFISNNVTNTSQPLLVDSSLNTSSEVELDPVVEKGTSFEDKEEMHVPCISNSPKICQQLTKVIT</sequence>
<evidence type="ECO:0000313" key="2">
    <source>
        <dbReference type="Proteomes" id="UP001157006"/>
    </source>
</evidence>
<proteinExistence type="predicted"/>
<dbReference type="AlphaFoldDB" id="A0AAV1B944"/>
<gene>
    <name evidence="1" type="ORF">VFH_VI098160</name>
</gene>